<accession>A0A6N2MG12</accession>
<organism evidence="2">
    <name type="scientific">Salix viminalis</name>
    <name type="common">Common osier</name>
    <name type="synonym">Basket willow</name>
    <dbReference type="NCBI Taxonomy" id="40686"/>
    <lineage>
        <taxon>Eukaryota</taxon>
        <taxon>Viridiplantae</taxon>
        <taxon>Streptophyta</taxon>
        <taxon>Embryophyta</taxon>
        <taxon>Tracheophyta</taxon>
        <taxon>Spermatophyta</taxon>
        <taxon>Magnoliopsida</taxon>
        <taxon>eudicotyledons</taxon>
        <taxon>Gunneridae</taxon>
        <taxon>Pentapetalae</taxon>
        <taxon>rosids</taxon>
        <taxon>fabids</taxon>
        <taxon>Malpighiales</taxon>
        <taxon>Salicaceae</taxon>
        <taxon>Saliceae</taxon>
        <taxon>Salix</taxon>
    </lineage>
</organism>
<feature type="compositionally biased region" description="Basic and acidic residues" evidence="1">
    <location>
        <begin position="43"/>
        <end position="62"/>
    </location>
</feature>
<proteinExistence type="predicted"/>
<feature type="compositionally biased region" description="Basic and acidic residues" evidence="1">
    <location>
        <begin position="123"/>
        <end position="136"/>
    </location>
</feature>
<dbReference type="EMBL" id="CAADRP010001702">
    <property type="protein sequence ID" value="VFU48573.1"/>
    <property type="molecule type" value="Genomic_DNA"/>
</dbReference>
<feature type="region of interest" description="Disordered" evidence="1">
    <location>
        <begin position="123"/>
        <end position="160"/>
    </location>
</feature>
<name>A0A6N2MG12_SALVM</name>
<reference evidence="2" key="1">
    <citation type="submission" date="2019-03" db="EMBL/GenBank/DDBJ databases">
        <authorList>
            <person name="Mank J."/>
            <person name="Almeida P."/>
        </authorList>
    </citation>
    <scope>NUCLEOTIDE SEQUENCE</scope>
    <source>
        <strain evidence="2">78183</strain>
    </source>
</reference>
<evidence type="ECO:0000256" key="1">
    <source>
        <dbReference type="SAM" id="MobiDB-lite"/>
    </source>
</evidence>
<protein>
    <submittedName>
        <fullName evidence="2">Uncharacterized protein</fullName>
    </submittedName>
</protein>
<gene>
    <name evidence="2" type="ORF">SVIM_LOCUS319141</name>
</gene>
<dbReference type="AlphaFoldDB" id="A0A6N2MG12"/>
<evidence type="ECO:0000313" key="2">
    <source>
        <dbReference type="EMBL" id="VFU48573.1"/>
    </source>
</evidence>
<feature type="region of interest" description="Disordered" evidence="1">
    <location>
        <begin position="43"/>
        <end position="82"/>
    </location>
</feature>
<sequence length="160" mass="17782">MNSCQSCPHRRSSYSLAHWHTLPELATKDKKSFDPGTAKLWRSEDKHWNRRGEPDGEDDRGGRFVVGEADGNKGKRNSKGNQMRVAAVGVTALTMRGTGEGNVRQKREVGVAVMVREREKVLAARRREAGEGEHSDGAAAKRRRESWEEVAAAAGEEEKK</sequence>